<sequence>MDSKVPVDLATLQETLEHLHRVINGSAFYLNTVRLKQGEIWQCCESYWCEQLGASTDAPRETYRLQEMASLARLVHKISIPLDSTLLTQINEHLKKIFPSSPVYKSDSGSNLCDPSLDEKLLTSVVVDLLISVCRGLAGTEHHTSLQIQKEIVSTINVKFTRPYSSLLWNCAKQELQT</sequence>
<reference evidence="1 2" key="1">
    <citation type="submission" date="2016-08" db="EMBL/GenBank/DDBJ databases">
        <title>Draft genome sequence of allopolyploid Zygosaccharomyces rouxii.</title>
        <authorList>
            <person name="Watanabe J."/>
            <person name="Uehara K."/>
            <person name="Mogi Y."/>
            <person name="Tsukioka Y."/>
        </authorList>
    </citation>
    <scope>NUCLEOTIDE SEQUENCE [LARGE SCALE GENOMIC DNA]</scope>
    <source>
        <strain evidence="1 2">NBRC 110957</strain>
    </source>
</reference>
<accession>A0A1Q3ADN6</accession>
<name>A0A1Q3ADN6_ZYGRO</name>
<gene>
    <name evidence="1" type="ORF">ZYGR_0AK02830</name>
</gene>
<dbReference type="EMBL" id="BDGX01000037">
    <property type="protein sequence ID" value="GAV53781.1"/>
    <property type="molecule type" value="Genomic_DNA"/>
</dbReference>
<dbReference type="Proteomes" id="UP000187013">
    <property type="component" value="Unassembled WGS sequence"/>
</dbReference>
<dbReference type="AlphaFoldDB" id="A0A1Q3ADN6"/>
<comment type="caution">
    <text evidence="1">The sequence shown here is derived from an EMBL/GenBank/DDBJ whole genome shotgun (WGS) entry which is preliminary data.</text>
</comment>
<evidence type="ECO:0000313" key="1">
    <source>
        <dbReference type="EMBL" id="GAV53781.1"/>
    </source>
</evidence>
<evidence type="ECO:0000313" key="2">
    <source>
        <dbReference type="Proteomes" id="UP000187013"/>
    </source>
</evidence>
<proteinExistence type="predicted"/>
<organism evidence="1 2">
    <name type="scientific">Zygosaccharomyces rouxii</name>
    <dbReference type="NCBI Taxonomy" id="4956"/>
    <lineage>
        <taxon>Eukaryota</taxon>
        <taxon>Fungi</taxon>
        <taxon>Dikarya</taxon>
        <taxon>Ascomycota</taxon>
        <taxon>Saccharomycotina</taxon>
        <taxon>Saccharomycetes</taxon>
        <taxon>Saccharomycetales</taxon>
        <taxon>Saccharomycetaceae</taxon>
        <taxon>Zygosaccharomyces</taxon>
    </lineage>
</organism>
<protein>
    <submittedName>
        <fullName evidence="1">Uncharacterized protein</fullName>
    </submittedName>
</protein>